<gene>
    <name evidence="1" type="ORF">METZ01_LOCUS346326</name>
</gene>
<organism evidence="1">
    <name type="scientific">marine metagenome</name>
    <dbReference type="NCBI Taxonomy" id="408172"/>
    <lineage>
        <taxon>unclassified sequences</taxon>
        <taxon>metagenomes</taxon>
        <taxon>ecological metagenomes</taxon>
    </lineage>
</organism>
<reference evidence="1" key="1">
    <citation type="submission" date="2018-05" db="EMBL/GenBank/DDBJ databases">
        <authorList>
            <person name="Lanie J.A."/>
            <person name="Ng W.-L."/>
            <person name="Kazmierczak K.M."/>
            <person name="Andrzejewski T.M."/>
            <person name="Davidsen T.M."/>
            <person name="Wayne K.J."/>
            <person name="Tettelin H."/>
            <person name="Glass J.I."/>
            <person name="Rusch D."/>
            <person name="Podicherti R."/>
            <person name="Tsui H.-C.T."/>
            <person name="Winkler M.E."/>
        </authorList>
    </citation>
    <scope>NUCLEOTIDE SEQUENCE</scope>
</reference>
<dbReference type="EMBL" id="UINC01119562">
    <property type="protein sequence ID" value="SVC93472.1"/>
    <property type="molecule type" value="Genomic_DNA"/>
</dbReference>
<name>A0A382R8E4_9ZZZZ</name>
<dbReference type="AlphaFoldDB" id="A0A382R8E4"/>
<protein>
    <submittedName>
        <fullName evidence="1">Uncharacterized protein</fullName>
    </submittedName>
</protein>
<proteinExistence type="predicted"/>
<evidence type="ECO:0000313" key="1">
    <source>
        <dbReference type="EMBL" id="SVC93472.1"/>
    </source>
</evidence>
<sequence length="50" mass="5850">MYLFPQNIKQQINNITVSLLSMREFRAECLFHALHEGVLNYVDADNLLIL</sequence>
<accession>A0A382R8E4</accession>